<evidence type="ECO:0000313" key="1">
    <source>
        <dbReference type="EMBL" id="EGJ30542.1"/>
    </source>
</evidence>
<dbReference type="AlphaFoldDB" id="F4XXX3"/>
<dbReference type="Proteomes" id="UP000003959">
    <property type="component" value="Unassembled WGS sequence"/>
</dbReference>
<organism evidence="1 2">
    <name type="scientific">Moorena producens 3L</name>
    <dbReference type="NCBI Taxonomy" id="489825"/>
    <lineage>
        <taxon>Bacteria</taxon>
        <taxon>Bacillati</taxon>
        <taxon>Cyanobacteriota</taxon>
        <taxon>Cyanophyceae</taxon>
        <taxon>Coleofasciculales</taxon>
        <taxon>Coleofasciculaceae</taxon>
        <taxon>Moorena</taxon>
    </lineage>
</organism>
<name>F4XXX3_9CYAN</name>
<evidence type="ECO:0000313" key="2">
    <source>
        <dbReference type="Proteomes" id="UP000003959"/>
    </source>
</evidence>
<gene>
    <name evidence="1" type="ORF">LYNGBM3L_49600</name>
</gene>
<sequence length="50" mass="5995">MYVTNYKVLPKKGVRGMGARLRVFLTQEEERTLWELRRATTVSQRVKDWP</sequence>
<reference evidence="2" key="1">
    <citation type="journal article" date="2011" name="Proc. Natl. Acad. Sci. U.S.A.">
        <title>Genomic insights into the physiology and ecology of the marine filamentous cyanobacterium Lyngbya majuscula.</title>
        <authorList>
            <person name="Jones A.C."/>
            <person name="Monroe E.A."/>
            <person name="Podell S."/>
            <person name="Hess W.R."/>
            <person name="Klages S."/>
            <person name="Esquenazi E."/>
            <person name="Niessen S."/>
            <person name="Hoover H."/>
            <person name="Rothmann M."/>
            <person name="Lasken R.S."/>
            <person name="Yates J.R.III."/>
            <person name="Reinhardt R."/>
            <person name="Kube M."/>
            <person name="Burkart M.D."/>
            <person name="Allen E.E."/>
            <person name="Dorrestein P.C."/>
            <person name="Gerwick W.H."/>
            <person name="Gerwick L."/>
        </authorList>
    </citation>
    <scope>NUCLEOTIDE SEQUENCE [LARGE SCALE GENOMIC DNA]</scope>
    <source>
        <strain evidence="2">3L</strain>
    </source>
</reference>
<proteinExistence type="predicted"/>
<dbReference type="EMBL" id="GL890952">
    <property type="protein sequence ID" value="EGJ30542.1"/>
    <property type="molecule type" value="Genomic_DNA"/>
</dbReference>
<accession>F4XXX3</accession>
<dbReference type="HOGENOM" id="CLU_3119939_0_0_3"/>
<keyword evidence="2" id="KW-1185">Reference proteome</keyword>
<dbReference type="OrthoDB" id="534731at2"/>
<protein>
    <submittedName>
        <fullName evidence="1">Uncharacterized protein</fullName>
    </submittedName>
</protein>